<dbReference type="KEGG" id="nga:Ngar_c24110"/>
<feature type="transmembrane region" description="Helical" evidence="1">
    <location>
        <begin position="33"/>
        <end position="51"/>
    </location>
</feature>
<keyword evidence="1" id="KW-0812">Transmembrane</keyword>
<accession>K0ID72</accession>
<keyword evidence="3" id="KW-1185">Reference proteome</keyword>
<evidence type="ECO:0000313" key="3">
    <source>
        <dbReference type="Proteomes" id="UP000008037"/>
    </source>
</evidence>
<evidence type="ECO:0008006" key="4">
    <source>
        <dbReference type="Google" id="ProtNLM"/>
    </source>
</evidence>
<dbReference type="STRING" id="1237085.Ngar_c24110"/>
<sequence>MPRDIKSLTCGAGLRIKYVERQVIYVQAGRQKILAFGFASVLVFSIIAIGLPRQEAFADGLTQEMFSASLGDRQAELLVRVNPPILTDASRDEAYMLLRLYDANNNQTIRFTTFIISVEKGIGENAEEIFTDTFHTESGLLQLKVQPAEGPVQIFGTREQFLNAWVADPGGTVNIRGPMFLEGGIYHLRIDILGIDNIRNLFPPDQIPRFDSWLSVGDIFTQSVEYQGQSYDTTIISYYDQVQDFNFDAQRQQFSWSMPFDWDTSRLRQTNIFVHEEIKIPKSLAGIGDATSFAATVNGNPISGRMLAVDPYSSENELILHYLVNKNDILNMAGKVPDGSSEMTFTLAPATGENAQTTGEMLTDSGNVNVLVEWTPSQLSAGTDSTLTLAFADGFSGQRITDDVNYNLKILDSNGTDVYSRSGLVAEGGTGTQTIDFPSNENYRMEVQITGIVRDGQPVDQTRNGIARGIVVVPEFPAGALVAAAGVIGAVLMMQRFASKKCRACDEKSLL</sequence>
<evidence type="ECO:0000313" key="2">
    <source>
        <dbReference type="EMBL" id="AFU59336.1"/>
    </source>
</evidence>
<dbReference type="InParanoid" id="K0ID72"/>
<feature type="transmembrane region" description="Helical" evidence="1">
    <location>
        <begin position="476"/>
        <end position="494"/>
    </location>
</feature>
<name>K0ID72_NITGG</name>
<evidence type="ECO:0000256" key="1">
    <source>
        <dbReference type="SAM" id="Phobius"/>
    </source>
</evidence>
<dbReference type="HOGENOM" id="CLU_034350_1_0_2"/>
<dbReference type="BioCyc" id="CNIT1237085:G1324-2409-MONOMER"/>
<dbReference type="AlphaFoldDB" id="K0ID72"/>
<dbReference type="Proteomes" id="UP000008037">
    <property type="component" value="Chromosome"/>
</dbReference>
<keyword evidence="1" id="KW-1133">Transmembrane helix</keyword>
<dbReference type="EMBL" id="CP002408">
    <property type="protein sequence ID" value="AFU59336.1"/>
    <property type="molecule type" value="Genomic_DNA"/>
</dbReference>
<organism evidence="2 3">
    <name type="scientific">Nitrososphaera gargensis (strain Ga9.2)</name>
    <dbReference type="NCBI Taxonomy" id="1237085"/>
    <lineage>
        <taxon>Archaea</taxon>
        <taxon>Nitrososphaerota</taxon>
        <taxon>Nitrososphaeria</taxon>
        <taxon>Nitrososphaerales</taxon>
        <taxon>Nitrososphaeraceae</taxon>
        <taxon>Nitrososphaera</taxon>
    </lineage>
</organism>
<protein>
    <recommendedName>
        <fullName evidence="4">PEFG-CTERM sorting domain-containing protein</fullName>
    </recommendedName>
</protein>
<keyword evidence="1" id="KW-0472">Membrane</keyword>
<reference evidence="2 3" key="1">
    <citation type="journal article" date="2012" name="Environ. Microbiol.">
        <title>The genome of the ammonia-oxidizing Candidatus Nitrososphaera gargensis: insights into metabolic versatility and environmental adaptations.</title>
        <authorList>
            <person name="Spang A."/>
            <person name="Poehlein A."/>
            <person name="Offre P."/>
            <person name="Zumbragel S."/>
            <person name="Haider S."/>
            <person name="Rychlik N."/>
            <person name="Nowka B."/>
            <person name="Schmeisser C."/>
            <person name="Lebedeva E.V."/>
            <person name="Rattei T."/>
            <person name="Bohm C."/>
            <person name="Schmid M."/>
            <person name="Galushko A."/>
            <person name="Hatzenpichler R."/>
            <person name="Weinmaier T."/>
            <person name="Daniel R."/>
            <person name="Schleper C."/>
            <person name="Spieck E."/>
            <person name="Streit W."/>
            <person name="Wagner M."/>
        </authorList>
    </citation>
    <scope>NUCLEOTIDE SEQUENCE [LARGE SCALE GENOMIC DNA]</scope>
    <source>
        <strain evidence="3">Ga9.2</strain>
    </source>
</reference>
<proteinExistence type="predicted"/>
<gene>
    <name evidence="2" type="ordered locus">Ngar_c24110</name>
</gene>